<sequence length="312" mass="34207">MQLLRTATWLLLATTARAYVVSQASAASTSDNLAAPIPGYGVYTPSWEVEVRPGESVVLNGTIGQIRRELVKLNPDWESFASTQQQHALGRRGAFPAKLDYKCGGHEKGSKYYGKVLKDTASELFWVPGQPKNSAGPKTCGRVGCKWNTGTWWCNHDTKPKTLDGFTSIADGVKRLWVDKLCWDDKAGEVFHPDNWSVIVAGAPGLEYMKYQALLVLALADALAHAADAPAHATNVPAHAAHGRRANTRSATKGCGNWGRETAPKMACMVKIFDTDFRGYWESICEPQDSCKTGECTIDFTHDKNHPKTTCY</sequence>
<dbReference type="EMBL" id="JAQHRD010000012">
    <property type="protein sequence ID" value="KAJ6437420.1"/>
    <property type="molecule type" value="Genomic_DNA"/>
</dbReference>
<dbReference type="AlphaFoldDB" id="A0AB34FEW5"/>
<accession>A0AB34FEW5</accession>
<keyword evidence="3" id="KW-1185">Reference proteome</keyword>
<comment type="caution">
    <text evidence="2">The sequence shown here is derived from an EMBL/GenBank/DDBJ whole genome shotgun (WGS) entry which is preliminary data.</text>
</comment>
<gene>
    <name evidence="2" type="ORF">O9K51_09976</name>
</gene>
<feature type="chain" id="PRO_5044196722" evidence="1">
    <location>
        <begin position="19"/>
        <end position="312"/>
    </location>
</feature>
<dbReference type="PANTHER" id="PTHR35605:SF1">
    <property type="entry name" value="ECP2 EFFECTOR PROTEIN DOMAIN-CONTAINING PROTEIN-RELATED"/>
    <property type="match status" value="1"/>
</dbReference>
<organism evidence="2 3">
    <name type="scientific">Purpureocillium lavendulum</name>
    <dbReference type="NCBI Taxonomy" id="1247861"/>
    <lineage>
        <taxon>Eukaryota</taxon>
        <taxon>Fungi</taxon>
        <taxon>Dikarya</taxon>
        <taxon>Ascomycota</taxon>
        <taxon>Pezizomycotina</taxon>
        <taxon>Sordariomycetes</taxon>
        <taxon>Hypocreomycetidae</taxon>
        <taxon>Hypocreales</taxon>
        <taxon>Ophiocordycipitaceae</taxon>
        <taxon>Purpureocillium</taxon>
    </lineage>
</organism>
<reference evidence="2" key="1">
    <citation type="submission" date="2023-01" db="EMBL/GenBank/DDBJ databases">
        <title>The growth and conidiation of Purpureocillium lavendulum are regulated by nitrogen source and histone H3K14 acetylation.</title>
        <authorList>
            <person name="Tang P."/>
            <person name="Han J."/>
            <person name="Zhang C."/>
            <person name="Tang P."/>
            <person name="Qi F."/>
            <person name="Zhang K."/>
            <person name="Liang L."/>
        </authorList>
    </citation>
    <scope>NUCLEOTIDE SEQUENCE</scope>
    <source>
        <strain evidence="2">YMF1.00683</strain>
    </source>
</reference>
<dbReference type="PANTHER" id="PTHR35605">
    <property type="entry name" value="ECP2 EFFECTOR PROTEIN DOMAIN-CONTAINING PROTEIN-RELATED"/>
    <property type="match status" value="1"/>
</dbReference>
<proteinExistence type="predicted"/>
<name>A0AB34FEW5_9HYPO</name>
<evidence type="ECO:0000313" key="3">
    <source>
        <dbReference type="Proteomes" id="UP001163105"/>
    </source>
</evidence>
<keyword evidence="1" id="KW-0732">Signal</keyword>
<feature type="signal peptide" evidence="1">
    <location>
        <begin position="1"/>
        <end position="18"/>
    </location>
</feature>
<evidence type="ECO:0000313" key="2">
    <source>
        <dbReference type="EMBL" id="KAJ6437420.1"/>
    </source>
</evidence>
<evidence type="ECO:0000256" key="1">
    <source>
        <dbReference type="SAM" id="SignalP"/>
    </source>
</evidence>
<protein>
    <submittedName>
        <fullName evidence="2">AC transposase</fullName>
    </submittedName>
</protein>
<dbReference type="Proteomes" id="UP001163105">
    <property type="component" value="Unassembled WGS sequence"/>
</dbReference>